<dbReference type="AlphaFoldDB" id="Q3BK49"/>
<dbReference type="EMBL" id="CU459003">
    <property type="protein sequence ID" value="CAM78105.1"/>
    <property type="molecule type" value="Genomic_DNA"/>
</dbReference>
<evidence type="ECO:0000313" key="1">
    <source>
        <dbReference type="EMBL" id="CAJ30193.1"/>
    </source>
</evidence>
<protein>
    <submittedName>
        <fullName evidence="1">Uncharacterized protein</fullName>
    </submittedName>
</protein>
<evidence type="ECO:0000313" key="2">
    <source>
        <dbReference type="EMBL" id="CAM78105.1"/>
    </source>
</evidence>
<accession>Q3BK49</accession>
<sequence length="182" mass="21244">MIGWTPMSEWYFHVLNMEDGLTPISLTGNILSEFFYGNKLIFGDTDSTKQAENTIRAINWTKHGFPDEDTIRFLRDNNTHPIEKKPKFFPYYYMNRKSLFDFLKSNRAIPSIWETSTNEYPTDDAEWGSLGLEYANGLVNENALLFVTSQLEIRNDAAFNQVEFHEWDVPLTFIHQQGQLKS</sequence>
<dbReference type="EMBL" id="AM085146">
    <property type="protein sequence ID" value="CAJ30193.1"/>
    <property type="molecule type" value="Genomic_DNA"/>
</dbReference>
<proteinExistence type="predicted"/>
<organism evidence="1">
    <name type="scientific">Magnetospirillum gryphiswaldense</name>
    <dbReference type="NCBI Taxonomy" id="55518"/>
    <lineage>
        <taxon>Bacteria</taxon>
        <taxon>Pseudomonadati</taxon>
        <taxon>Pseudomonadota</taxon>
        <taxon>Alphaproteobacteria</taxon>
        <taxon>Rhodospirillales</taxon>
        <taxon>Rhodospirillaceae</taxon>
        <taxon>Magnetospirillum</taxon>
    </lineage>
</organism>
<name>Q3BK49_9PROT</name>
<reference evidence="1" key="1">
    <citation type="journal article" date="2005" name="J. Bacteriol.">
        <title>A hypervariable 130-kilobase genomic region of Magnetospirillum gryphiswaldense comprises a magnetosome island which undergoes frequent rearrangements during stationary growth.</title>
        <authorList>
            <person name="Ullrich S."/>
            <person name="Kube M."/>
            <person name="Schuebbe S."/>
            <person name="Reinhardt R."/>
            <person name="Schueler D."/>
        </authorList>
    </citation>
    <scope>NUCLEOTIDE SEQUENCE</scope>
    <source>
        <strain evidence="1">MSR-1</strain>
    </source>
</reference>
<dbReference type="RefSeq" id="WP_106001356.1">
    <property type="nucleotide sequence ID" value="NZ_CP027527.1"/>
</dbReference>
<reference evidence="2" key="2">
    <citation type="journal article" date="2007" name="J. Bacteriol.">
        <title>Comparative genome analysis of four magnetotactic bacteria reveals a complex set of group-specific genes implicated in magnetosome biomineralization and function.</title>
        <authorList>
            <person name="Richter M."/>
            <person name="Kube M."/>
            <person name="Bazylinski D.A."/>
            <person name="Lombardot T."/>
            <person name="Gloeckner F.O."/>
            <person name="Reinhardt R."/>
            <person name="Schueler D."/>
        </authorList>
    </citation>
    <scope>NUCLEOTIDE SEQUENCE</scope>
    <source>
        <strain evidence="2">MSR-1</strain>
    </source>
</reference>
<gene>
    <name evidence="1" type="ORF">mgI604</name>
    <name evidence="2" type="ORF">MGR_4173</name>
</gene>